<sequence length="257" mass="29676">MLIKDELLDETHPKPSAVHTSFLVGIYRHAIVNRLNILATAGLIKTALCSRLQNIQEDDKHSLYVFPEQLSTLTWRTGFSKDEIRKLYRAFKQLYPRGCATSSDLKPAYAKLFPLGDSARYAQIMFNNIDRNGDGIVNFNDLLRAMTSIINGNVDQKLSWIFEFYDLNGDGCITRQEMLTIVSAIYEMVQNAQTIQSMVNQQVDKFFEKMDANRDGIVSREEFMNSCKNVWNPLLCVRIILFIFNTRRILFNDEMSY</sequence>
<organism evidence="5 6">
    <name type="scientific">Trachymyrmex septentrionalis</name>
    <dbReference type="NCBI Taxonomy" id="34720"/>
    <lineage>
        <taxon>Eukaryota</taxon>
        <taxon>Metazoa</taxon>
        <taxon>Ecdysozoa</taxon>
        <taxon>Arthropoda</taxon>
        <taxon>Hexapoda</taxon>
        <taxon>Insecta</taxon>
        <taxon>Pterygota</taxon>
        <taxon>Neoptera</taxon>
        <taxon>Endopterygota</taxon>
        <taxon>Hymenoptera</taxon>
        <taxon>Apocrita</taxon>
        <taxon>Aculeata</taxon>
        <taxon>Formicoidea</taxon>
        <taxon>Formicidae</taxon>
        <taxon>Myrmicinae</taxon>
        <taxon>Trachymyrmex</taxon>
    </lineage>
</organism>
<evidence type="ECO:0000313" key="6">
    <source>
        <dbReference type="Proteomes" id="UP000078541"/>
    </source>
</evidence>
<keyword evidence="2" id="KW-0677">Repeat</keyword>
<gene>
    <name evidence="5" type="ORF">ALC56_13877</name>
</gene>
<evidence type="ECO:0000256" key="2">
    <source>
        <dbReference type="ARBA" id="ARBA00022737"/>
    </source>
</evidence>
<dbReference type="PANTHER" id="PTHR23055">
    <property type="entry name" value="CALCIUM BINDING PROTEINS"/>
    <property type="match status" value="1"/>
</dbReference>
<feature type="domain" description="EF-hand" evidence="4">
    <location>
        <begin position="153"/>
        <end position="188"/>
    </location>
</feature>
<evidence type="ECO:0000259" key="4">
    <source>
        <dbReference type="PROSITE" id="PS50222"/>
    </source>
</evidence>
<dbReference type="InterPro" id="IPR018247">
    <property type="entry name" value="EF_Hand_1_Ca_BS"/>
</dbReference>
<feature type="domain" description="EF-hand" evidence="4">
    <location>
        <begin position="198"/>
        <end position="233"/>
    </location>
</feature>
<dbReference type="InterPro" id="IPR011992">
    <property type="entry name" value="EF-hand-dom_pair"/>
</dbReference>
<name>A0A195EU15_9HYME</name>
<dbReference type="PRINTS" id="PR00450">
    <property type="entry name" value="RECOVERIN"/>
</dbReference>
<proteinExistence type="predicted"/>
<evidence type="ECO:0000313" key="5">
    <source>
        <dbReference type="EMBL" id="KYN31738.1"/>
    </source>
</evidence>
<evidence type="ECO:0000256" key="1">
    <source>
        <dbReference type="ARBA" id="ARBA00022723"/>
    </source>
</evidence>
<dbReference type="SUPFAM" id="SSF47473">
    <property type="entry name" value="EF-hand"/>
    <property type="match status" value="1"/>
</dbReference>
<reference evidence="5 6" key="1">
    <citation type="submission" date="2016-03" db="EMBL/GenBank/DDBJ databases">
        <title>Trachymyrmex septentrionalis WGS genome.</title>
        <authorList>
            <person name="Nygaard S."/>
            <person name="Hu H."/>
            <person name="Boomsma J."/>
            <person name="Zhang G."/>
        </authorList>
    </citation>
    <scope>NUCLEOTIDE SEQUENCE [LARGE SCALE GENOMIC DNA]</scope>
    <source>
        <strain evidence="5">Tsep2-gDNA-1</strain>
        <tissue evidence="5">Whole body</tissue>
    </source>
</reference>
<keyword evidence="1" id="KW-0479">Metal-binding</keyword>
<dbReference type="CDD" id="cd00051">
    <property type="entry name" value="EFh"/>
    <property type="match status" value="2"/>
</dbReference>
<dbReference type="Pfam" id="PF13833">
    <property type="entry name" value="EF-hand_8"/>
    <property type="match status" value="1"/>
</dbReference>
<keyword evidence="6" id="KW-1185">Reference proteome</keyword>
<dbReference type="Gene3D" id="1.10.238.10">
    <property type="entry name" value="EF-hand"/>
    <property type="match status" value="1"/>
</dbReference>
<dbReference type="InterPro" id="IPR002048">
    <property type="entry name" value="EF_hand_dom"/>
</dbReference>
<dbReference type="PROSITE" id="PS00018">
    <property type="entry name" value="EF_HAND_1"/>
    <property type="match status" value="3"/>
</dbReference>
<dbReference type="InterPro" id="IPR028846">
    <property type="entry name" value="Recoverin"/>
</dbReference>
<dbReference type="Pfam" id="PF13499">
    <property type="entry name" value="EF-hand_7"/>
    <property type="match status" value="1"/>
</dbReference>
<dbReference type="STRING" id="34720.A0A195EU15"/>
<protein>
    <submittedName>
        <fullName evidence="5">Kv channel-interacting protein 2</fullName>
    </submittedName>
</protein>
<evidence type="ECO:0000256" key="3">
    <source>
        <dbReference type="ARBA" id="ARBA00022837"/>
    </source>
</evidence>
<dbReference type="PANTHER" id="PTHR23055:SF167">
    <property type="entry name" value="EF-HAND DOMAIN-CONTAINING PROTEIN"/>
    <property type="match status" value="1"/>
</dbReference>
<feature type="domain" description="EF-hand" evidence="4">
    <location>
        <begin position="117"/>
        <end position="152"/>
    </location>
</feature>
<keyword evidence="3" id="KW-0106">Calcium</keyword>
<dbReference type="AlphaFoldDB" id="A0A195EU15"/>
<accession>A0A195EU15</accession>
<dbReference type="Proteomes" id="UP000078541">
    <property type="component" value="Unassembled WGS sequence"/>
</dbReference>
<dbReference type="EMBL" id="KQ981965">
    <property type="protein sequence ID" value="KYN31738.1"/>
    <property type="molecule type" value="Genomic_DNA"/>
</dbReference>
<dbReference type="GO" id="GO:0005509">
    <property type="term" value="F:calcium ion binding"/>
    <property type="evidence" value="ECO:0007669"/>
    <property type="project" value="InterPro"/>
</dbReference>
<dbReference type="PROSITE" id="PS50222">
    <property type="entry name" value="EF_HAND_2"/>
    <property type="match status" value="3"/>
</dbReference>
<dbReference type="SMART" id="SM00054">
    <property type="entry name" value="EFh"/>
    <property type="match status" value="3"/>
</dbReference>